<accession>A0A9P9YAB5</accession>
<organism evidence="2 3">
    <name type="scientific">Drosophila gunungcola</name>
    <name type="common">fruit fly</name>
    <dbReference type="NCBI Taxonomy" id="103775"/>
    <lineage>
        <taxon>Eukaryota</taxon>
        <taxon>Metazoa</taxon>
        <taxon>Ecdysozoa</taxon>
        <taxon>Arthropoda</taxon>
        <taxon>Hexapoda</taxon>
        <taxon>Insecta</taxon>
        <taxon>Pterygota</taxon>
        <taxon>Neoptera</taxon>
        <taxon>Endopterygota</taxon>
        <taxon>Diptera</taxon>
        <taxon>Brachycera</taxon>
        <taxon>Muscomorpha</taxon>
        <taxon>Ephydroidea</taxon>
        <taxon>Drosophilidae</taxon>
        <taxon>Drosophila</taxon>
        <taxon>Sophophora</taxon>
    </lineage>
</organism>
<protein>
    <submittedName>
        <fullName evidence="2">Uncharacterized protein</fullName>
    </submittedName>
</protein>
<evidence type="ECO:0000313" key="3">
    <source>
        <dbReference type="Proteomes" id="UP001059596"/>
    </source>
</evidence>
<name>A0A9P9YAB5_9MUSC</name>
<comment type="caution">
    <text evidence="2">The sequence shown here is derived from an EMBL/GenBank/DDBJ whole genome shotgun (WGS) entry which is preliminary data.</text>
</comment>
<dbReference type="Proteomes" id="UP001059596">
    <property type="component" value="Unassembled WGS sequence"/>
</dbReference>
<reference evidence="2" key="1">
    <citation type="journal article" date="2023" name="Genome Biol. Evol.">
        <title>Long-read-based Genome Assembly of Drosophila gunungcola Reveals Fewer Chemosensory Genes in Flower-breeding Species.</title>
        <authorList>
            <person name="Negi A."/>
            <person name="Liao B.Y."/>
            <person name="Yeh S.D."/>
        </authorList>
    </citation>
    <scope>NUCLEOTIDE SEQUENCE</scope>
    <source>
        <strain evidence="2">Sukarami</strain>
    </source>
</reference>
<sequence>FRPSPQSSQRESARSQTLFWQSHPSPQSHQ</sequence>
<feature type="non-terminal residue" evidence="2">
    <location>
        <position position="1"/>
    </location>
</feature>
<feature type="region of interest" description="Disordered" evidence="1">
    <location>
        <begin position="1"/>
        <end position="30"/>
    </location>
</feature>
<gene>
    <name evidence="2" type="ORF">M5D96_014261</name>
</gene>
<proteinExistence type="predicted"/>
<dbReference type="EMBL" id="JAMKOV010000340">
    <property type="protein sequence ID" value="KAI8032985.1"/>
    <property type="molecule type" value="Genomic_DNA"/>
</dbReference>
<dbReference type="AlphaFoldDB" id="A0A9P9YAB5"/>
<evidence type="ECO:0000256" key="1">
    <source>
        <dbReference type="SAM" id="MobiDB-lite"/>
    </source>
</evidence>
<keyword evidence="3" id="KW-1185">Reference proteome</keyword>
<evidence type="ECO:0000313" key="2">
    <source>
        <dbReference type="EMBL" id="KAI8032985.1"/>
    </source>
</evidence>